<protein>
    <submittedName>
        <fullName evidence="1">Uncharacterized protein</fullName>
    </submittedName>
</protein>
<accession>A0A0D7BP54</accession>
<reference evidence="1 2" key="1">
    <citation type="journal article" date="2015" name="Fungal Genet. Biol.">
        <title>Evolution of novel wood decay mechanisms in Agaricales revealed by the genome sequences of Fistulina hepatica and Cylindrobasidium torrendii.</title>
        <authorList>
            <person name="Floudas D."/>
            <person name="Held B.W."/>
            <person name="Riley R."/>
            <person name="Nagy L.G."/>
            <person name="Koehler G."/>
            <person name="Ransdell A.S."/>
            <person name="Younus H."/>
            <person name="Chow J."/>
            <person name="Chiniquy J."/>
            <person name="Lipzen A."/>
            <person name="Tritt A."/>
            <person name="Sun H."/>
            <person name="Haridas S."/>
            <person name="LaButti K."/>
            <person name="Ohm R.A."/>
            <person name="Kues U."/>
            <person name="Blanchette R.A."/>
            <person name="Grigoriev I.V."/>
            <person name="Minto R.E."/>
            <person name="Hibbett D.S."/>
        </authorList>
    </citation>
    <scope>NUCLEOTIDE SEQUENCE [LARGE SCALE GENOMIC DNA]</scope>
    <source>
        <strain evidence="1 2">FP15055 ss-10</strain>
    </source>
</reference>
<proteinExistence type="predicted"/>
<dbReference type="AlphaFoldDB" id="A0A0D7BP54"/>
<organism evidence="1 2">
    <name type="scientific">Cylindrobasidium torrendii FP15055 ss-10</name>
    <dbReference type="NCBI Taxonomy" id="1314674"/>
    <lineage>
        <taxon>Eukaryota</taxon>
        <taxon>Fungi</taxon>
        <taxon>Dikarya</taxon>
        <taxon>Basidiomycota</taxon>
        <taxon>Agaricomycotina</taxon>
        <taxon>Agaricomycetes</taxon>
        <taxon>Agaricomycetidae</taxon>
        <taxon>Agaricales</taxon>
        <taxon>Marasmiineae</taxon>
        <taxon>Physalacriaceae</taxon>
        <taxon>Cylindrobasidium</taxon>
    </lineage>
</organism>
<sequence>MDNIELPTELKELVIDELYASRRPALSNDSLSAIALVSSWKDVLPRIRWHRFTNISIDGPLSIDALTCIFDGAPEVARTVRSLQILQGLRSSVHYPIITRESHLVYNHCRLHELVGQLKWLVHIDLCWYFNTCLSFPSMLSANNLASVCIDNFRPSGNDGLERLLCLFPSRVSVNVGRITRTVPNSLGRHISQDSDTIVYPSSRFKATTLGLLPTFPMHEVVLLSTLSQYFPDMKTLTVACRFNQASHIVSINDLIERHRLSLVRLSLVPATWNLSPADVPPLWMIPTTTLDELEMGIDLSTRDHPSSSLRQCAESLRQCSVALQESGMTRRRLKKFTLHIQLQEVGNANHAPPAHEGTYLLDQELSNLASEVEEMIWMIRRPPPSWDETFGREAVNSKYRDTVEKWVLEVCFPTSKNMFFEGFAAVGCMKWVS</sequence>
<gene>
    <name evidence="1" type="ORF">CYLTODRAFT_486592</name>
</gene>
<dbReference type="Proteomes" id="UP000054007">
    <property type="component" value="Unassembled WGS sequence"/>
</dbReference>
<dbReference type="EMBL" id="KN880446">
    <property type="protein sequence ID" value="KIY72197.1"/>
    <property type="molecule type" value="Genomic_DNA"/>
</dbReference>
<evidence type="ECO:0000313" key="1">
    <source>
        <dbReference type="EMBL" id="KIY72197.1"/>
    </source>
</evidence>
<name>A0A0D7BP54_9AGAR</name>
<keyword evidence="2" id="KW-1185">Reference proteome</keyword>
<evidence type="ECO:0000313" key="2">
    <source>
        <dbReference type="Proteomes" id="UP000054007"/>
    </source>
</evidence>